<evidence type="ECO:0000256" key="5">
    <source>
        <dbReference type="ARBA" id="ARBA00023136"/>
    </source>
</evidence>
<evidence type="ECO:0008006" key="9">
    <source>
        <dbReference type="Google" id="ProtNLM"/>
    </source>
</evidence>
<gene>
    <name evidence="7" type="ORF">HCN44_008093</name>
</gene>
<feature type="transmembrane region" description="Helical" evidence="6">
    <location>
        <begin position="156"/>
        <end position="173"/>
    </location>
</feature>
<feature type="transmembrane region" description="Helical" evidence="6">
    <location>
        <begin position="371"/>
        <end position="390"/>
    </location>
</feature>
<feature type="transmembrane region" description="Helical" evidence="6">
    <location>
        <begin position="124"/>
        <end position="144"/>
    </location>
</feature>
<evidence type="ECO:0000256" key="1">
    <source>
        <dbReference type="ARBA" id="ARBA00004141"/>
    </source>
</evidence>
<dbReference type="Proteomes" id="UP000639338">
    <property type="component" value="Unassembled WGS sequence"/>
</dbReference>
<feature type="transmembrane region" description="Helical" evidence="6">
    <location>
        <begin position="231"/>
        <end position="249"/>
    </location>
</feature>
<accession>A0A835CNE0</accession>
<comment type="similarity">
    <text evidence="2">Belongs to the TDE1 family.</text>
</comment>
<protein>
    <recommendedName>
        <fullName evidence="9">Serine incorporator</fullName>
    </recommendedName>
</protein>
<keyword evidence="5 6" id="KW-0472">Membrane</keyword>
<sequence length="440" mass="48704">MGAACSAAQLACVCGSSACSLCCSQCPSCRNSTSARIMYALILMLGMIASCIFLSSGLENLLHKLPFCANSSSLIPSYTFDCKDAIGYMAVYRVCFAMVVFFVLMSLIMINVKSSKDHRAPIQNGFWAIKFLLVIGIAIGAFFIEANWFGPVWMRFGMIGGLLYIFIQLILIVDFAHSWAESWVDHYEENESRAWYCALLGSTLVNYVLAIVGAVLMYTEYARNDCGTHKFLIWFNVILCIAISVVSILPKVQEVQPRSGLLQASVVSLYVMYLTWSGISNNPDKHCNTSSAVNNPNQAKFDGETITGLAIWIGCVLYSSLRTASNSSRITGTEKVLVKDNGANYVSVEGRNGDDEEGGGKVWDNEEDEVAYNWSFFHVMFALATLYVMMTLTNWYEPQSEPHHSSAASMWVKIASSWFCLGLYTWSLIAPAVLSDRDFS</sequence>
<proteinExistence type="inferred from homology"/>
<dbReference type="Pfam" id="PF03348">
    <property type="entry name" value="Serinc"/>
    <property type="match status" value="1"/>
</dbReference>
<evidence type="ECO:0000256" key="2">
    <source>
        <dbReference type="ARBA" id="ARBA00006665"/>
    </source>
</evidence>
<comment type="caution">
    <text evidence="7">The sequence shown here is derived from an EMBL/GenBank/DDBJ whole genome shotgun (WGS) entry which is preliminary data.</text>
</comment>
<name>A0A835CNE0_APHGI</name>
<evidence type="ECO:0000313" key="8">
    <source>
        <dbReference type="Proteomes" id="UP000639338"/>
    </source>
</evidence>
<organism evidence="7 8">
    <name type="scientific">Aphidius gifuensis</name>
    <name type="common">Parasitoid wasp</name>
    <dbReference type="NCBI Taxonomy" id="684658"/>
    <lineage>
        <taxon>Eukaryota</taxon>
        <taxon>Metazoa</taxon>
        <taxon>Ecdysozoa</taxon>
        <taxon>Arthropoda</taxon>
        <taxon>Hexapoda</taxon>
        <taxon>Insecta</taxon>
        <taxon>Pterygota</taxon>
        <taxon>Neoptera</taxon>
        <taxon>Endopterygota</taxon>
        <taxon>Hymenoptera</taxon>
        <taxon>Apocrita</taxon>
        <taxon>Ichneumonoidea</taxon>
        <taxon>Braconidae</taxon>
        <taxon>Aphidiinae</taxon>
        <taxon>Aphidius</taxon>
    </lineage>
</organism>
<keyword evidence="3 6" id="KW-0812">Transmembrane</keyword>
<dbReference type="GO" id="GO:0016020">
    <property type="term" value="C:membrane"/>
    <property type="evidence" value="ECO:0007669"/>
    <property type="project" value="UniProtKB-SubCell"/>
</dbReference>
<evidence type="ECO:0000313" key="7">
    <source>
        <dbReference type="EMBL" id="KAF7989419.1"/>
    </source>
</evidence>
<feature type="transmembrane region" description="Helical" evidence="6">
    <location>
        <begin position="38"/>
        <end position="58"/>
    </location>
</feature>
<dbReference type="AlphaFoldDB" id="A0A835CNE0"/>
<dbReference type="PANTHER" id="PTHR10383">
    <property type="entry name" value="SERINE INCORPORATOR"/>
    <property type="match status" value="1"/>
</dbReference>
<feature type="transmembrane region" description="Helical" evidence="6">
    <location>
        <begin position="193"/>
        <end position="219"/>
    </location>
</feature>
<dbReference type="PANTHER" id="PTHR10383:SF9">
    <property type="entry name" value="SERINE INCORPORATOR, ISOFORM F"/>
    <property type="match status" value="1"/>
</dbReference>
<comment type="subcellular location">
    <subcellularLocation>
        <location evidence="1">Membrane</location>
        <topology evidence="1">Multi-pass membrane protein</topology>
    </subcellularLocation>
</comment>
<dbReference type="EMBL" id="JACMRX010000005">
    <property type="protein sequence ID" value="KAF7989419.1"/>
    <property type="molecule type" value="Genomic_DNA"/>
</dbReference>
<keyword evidence="4 6" id="KW-1133">Transmembrane helix</keyword>
<dbReference type="InterPro" id="IPR005016">
    <property type="entry name" value="TDE1/TMS"/>
</dbReference>
<evidence type="ECO:0000256" key="3">
    <source>
        <dbReference type="ARBA" id="ARBA00022692"/>
    </source>
</evidence>
<feature type="transmembrane region" description="Helical" evidence="6">
    <location>
        <begin position="90"/>
        <end position="112"/>
    </location>
</feature>
<feature type="transmembrane region" description="Helical" evidence="6">
    <location>
        <begin position="410"/>
        <end position="434"/>
    </location>
</feature>
<reference evidence="7 8" key="1">
    <citation type="submission" date="2020-08" db="EMBL/GenBank/DDBJ databases">
        <title>Aphidius gifuensis genome sequencing and assembly.</title>
        <authorList>
            <person name="Du Z."/>
        </authorList>
    </citation>
    <scope>NUCLEOTIDE SEQUENCE [LARGE SCALE GENOMIC DNA]</scope>
    <source>
        <strain evidence="7">YNYX2018</strain>
        <tissue evidence="7">Adults</tissue>
    </source>
</reference>
<evidence type="ECO:0000256" key="6">
    <source>
        <dbReference type="SAM" id="Phobius"/>
    </source>
</evidence>
<keyword evidence="8" id="KW-1185">Reference proteome</keyword>
<dbReference type="OrthoDB" id="5963193at2759"/>
<evidence type="ECO:0000256" key="4">
    <source>
        <dbReference type="ARBA" id="ARBA00022989"/>
    </source>
</evidence>